<dbReference type="AlphaFoldDB" id="A0A382AVJ3"/>
<gene>
    <name evidence="2" type="ORF">METZ01_LOCUS158175</name>
</gene>
<name>A0A382AVJ3_9ZZZZ</name>
<evidence type="ECO:0000259" key="1">
    <source>
        <dbReference type="PROSITE" id="PS50801"/>
    </source>
</evidence>
<dbReference type="SUPFAM" id="SSF52091">
    <property type="entry name" value="SpoIIaa-like"/>
    <property type="match status" value="1"/>
</dbReference>
<dbReference type="EMBL" id="UINC01026950">
    <property type="protein sequence ID" value="SVB05321.1"/>
    <property type="molecule type" value="Genomic_DNA"/>
</dbReference>
<sequence>MQEFGENITVDQRDAISIIGISNNLGYETADDLREAYNQIETTKKIVIDLGQVTITTSRGMATLLSVIIEGEEKDQEFCLCNVSEPCMVIIDAMNILEYVEGLEIFDNLEEGIKHFS</sequence>
<reference evidence="2" key="1">
    <citation type="submission" date="2018-05" db="EMBL/GenBank/DDBJ databases">
        <authorList>
            <person name="Lanie J.A."/>
            <person name="Ng W.-L."/>
            <person name="Kazmierczak K.M."/>
            <person name="Andrzejewski T.M."/>
            <person name="Davidsen T.M."/>
            <person name="Wayne K.J."/>
            <person name="Tettelin H."/>
            <person name="Glass J.I."/>
            <person name="Rusch D."/>
            <person name="Podicherti R."/>
            <person name="Tsui H.-C.T."/>
            <person name="Winkler M.E."/>
        </authorList>
    </citation>
    <scope>NUCLEOTIDE SEQUENCE</scope>
</reference>
<evidence type="ECO:0000313" key="2">
    <source>
        <dbReference type="EMBL" id="SVB05321.1"/>
    </source>
</evidence>
<proteinExistence type="predicted"/>
<dbReference type="Pfam" id="PF01740">
    <property type="entry name" value="STAS"/>
    <property type="match status" value="1"/>
</dbReference>
<accession>A0A382AVJ3</accession>
<dbReference type="CDD" id="cd07043">
    <property type="entry name" value="STAS_anti-anti-sigma_factors"/>
    <property type="match status" value="1"/>
</dbReference>
<feature type="domain" description="STAS" evidence="1">
    <location>
        <begin position="6"/>
        <end position="116"/>
    </location>
</feature>
<dbReference type="Gene3D" id="3.30.750.24">
    <property type="entry name" value="STAS domain"/>
    <property type="match status" value="1"/>
</dbReference>
<dbReference type="InterPro" id="IPR002645">
    <property type="entry name" value="STAS_dom"/>
</dbReference>
<protein>
    <recommendedName>
        <fullName evidence="1">STAS domain-containing protein</fullName>
    </recommendedName>
</protein>
<dbReference type="PROSITE" id="PS50801">
    <property type="entry name" value="STAS"/>
    <property type="match status" value="1"/>
</dbReference>
<organism evidence="2">
    <name type="scientific">marine metagenome</name>
    <dbReference type="NCBI Taxonomy" id="408172"/>
    <lineage>
        <taxon>unclassified sequences</taxon>
        <taxon>metagenomes</taxon>
        <taxon>ecological metagenomes</taxon>
    </lineage>
</organism>
<dbReference type="InterPro" id="IPR036513">
    <property type="entry name" value="STAS_dom_sf"/>
</dbReference>